<dbReference type="HOGENOM" id="CLU_214058_0_0_10"/>
<accession>K1M3G9</accession>
<gene>
    <name evidence="1" type="ORF">HMPREF9699_00512</name>
</gene>
<name>K1M3G9_9FLAO</name>
<keyword evidence="2" id="KW-1185">Reference proteome</keyword>
<reference evidence="1 2" key="1">
    <citation type="submission" date="2012-07" db="EMBL/GenBank/DDBJ databases">
        <title>The Genome Sequence of Bergeyella zoohelcum ATCC 43767.</title>
        <authorList>
            <consortium name="The Broad Institute Genome Sequencing Platform"/>
            <person name="Earl A."/>
            <person name="Ward D."/>
            <person name="Feldgarden M."/>
            <person name="Gevers D."/>
            <person name="Huys G."/>
            <person name="Walker B."/>
            <person name="Young S.K."/>
            <person name="Zeng Q."/>
            <person name="Gargeya S."/>
            <person name="Fitzgerald M."/>
            <person name="Haas B."/>
            <person name="Abouelleil A."/>
            <person name="Alvarado L."/>
            <person name="Arachchi H.M."/>
            <person name="Berlin A.M."/>
            <person name="Chapman S.B."/>
            <person name="Goldberg J."/>
            <person name="Griggs A."/>
            <person name="Gujja S."/>
            <person name="Hansen M."/>
            <person name="Howarth C."/>
            <person name="Imamovic A."/>
            <person name="Larimer J."/>
            <person name="McCowen C."/>
            <person name="Montmayeur A."/>
            <person name="Murphy C."/>
            <person name="Neiman D."/>
            <person name="Pearson M."/>
            <person name="Priest M."/>
            <person name="Roberts A."/>
            <person name="Saif S."/>
            <person name="Shea T."/>
            <person name="Sisk P."/>
            <person name="Sykes S."/>
            <person name="Wortman J."/>
            <person name="Nusbaum C."/>
            <person name="Birren B."/>
        </authorList>
    </citation>
    <scope>NUCLEOTIDE SEQUENCE [LARGE SCALE GENOMIC DNA]</scope>
    <source>
        <strain evidence="1 2">ATCC 43767</strain>
    </source>
</reference>
<protein>
    <submittedName>
        <fullName evidence="1">RHS repeat-associated core domain-containing protein</fullName>
    </submittedName>
</protein>
<proteinExistence type="predicted"/>
<dbReference type="Proteomes" id="UP000006085">
    <property type="component" value="Unassembled WGS sequence"/>
</dbReference>
<dbReference type="STRING" id="883096.HMPREF9699_00512"/>
<evidence type="ECO:0000313" key="1">
    <source>
        <dbReference type="EMBL" id="EKB58762.1"/>
    </source>
</evidence>
<dbReference type="AlphaFoldDB" id="K1M3G9"/>
<sequence length="53" mass="6340">MAHSLLLDRGYTSHEHLFEIGLIHMNGRLYDPLLRRFLNADEHIQDPYNTQNY</sequence>
<dbReference type="EMBL" id="AGYA01000010">
    <property type="protein sequence ID" value="EKB58762.1"/>
    <property type="molecule type" value="Genomic_DNA"/>
</dbReference>
<dbReference type="Gene3D" id="2.180.10.10">
    <property type="entry name" value="RHS repeat-associated core"/>
    <property type="match status" value="1"/>
</dbReference>
<feature type="non-terminal residue" evidence="1">
    <location>
        <position position="53"/>
    </location>
</feature>
<evidence type="ECO:0000313" key="2">
    <source>
        <dbReference type="Proteomes" id="UP000006085"/>
    </source>
</evidence>
<organism evidence="1 2">
    <name type="scientific">Bergeyella zoohelcum ATCC 43767</name>
    <dbReference type="NCBI Taxonomy" id="883096"/>
    <lineage>
        <taxon>Bacteria</taxon>
        <taxon>Pseudomonadati</taxon>
        <taxon>Bacteroidota</taxon>
        <taxon>Flavobacteriia</taxon>
        <taxon>Flavobacteriales</taxon>
        <taxon>Weeksellaceae</taxon>
        <taxon>Bergeyella</taxon>
    </lineage>
</organism>
<comment type="caution">
    <text evidence="1">The sequence shown here is derived from an EMBL/GenBank/DDBJ whole genome shotgun (WGS) entry which is preliminary data.</text>
</comment>
<dbReference type="eggNOG" id="COG3209">
    <property type="taxonomic scope" value="Bacteria"/>
</dbReference>